<feature type="region of interest" description="Disordered" evidence="1">
    <location>
        <begin position="99"/>
        <end position="119"/>
    </location>
</feature>
<gene>
    <name evidence="2" type="ORF">FJTKL_08286</name>
</gene>
<name>A0ABR4ESE9_9PEZI</name>
<proteinExistence type="predicted"/>
<dbReference type="EMBL" id="JBAWTH010000031">
    <property type="protein sequence ID" value="KAL2285367.1"/>
    <property type="molecule type" value="Genomic_DNA"/>
</dbReference>
<comment type="caution">
    <text evidence="2">The sequence shown here is derived from an EMBL/GenBank/DDBJ whole genome shotgun (WGS) entry which is preliminary data.</text>
</comment>
<reference evidence="2 3" key="1">
    <citation type="submission" date="2024-03" db="EMBL/GenBank/DDBJ databases">
        <title>A high-quality draft genome sequence of Diaporthe vaccinii, a causative agent of upright dieback and viscid rot disease in cranberry plants.</title>
        <authorList>
            <person name="Sarrasin M."/>
            <person name="Lang B.F."/>
            <person name="Burger G."/>
        </authorList>
    </citation>
    <scope>NUCLEOTIDE SEQUENCE [LARGE SCALE GENOMIC DNA]</scope>
    <source>
        <strain evidence="2 3">IS7</strain>
    </source>
</reference>
<feature type="compositionally biased region" description="Low complexity" evidence="1">
    <location>
        <begin position="22"/>
        <end position="34"/>
    </location>
</feature>
<feature type="region of interest" description="Disordered" evidence="1">
    <location>
        <begin position="1"/>
        <end position="56"/>
    </location>
</feature>
<protein>
    <submittedName>
        <fullName evidence="2">Uncharacterized protein</fullName>
    </submittedName>
</protein>
<evidence type="ECO:0000313" key="2">
    <source>
        <dbReference type="EMBL" id="KAL2285367.1"/>
    </source>
</evidence>
<organism evidence="2 3">
    <name type="scientific">Diaporthe vaccinii</name>
    <dbReference type="NCBI Taxonomy" id="105482"/>
    <lineage>
        <taxon>Eukaryota</taxon>
        <taxon>Fungi</taxon>
        <taxon>Dikarya</taxon>
        <taxon>Ascomycota</taxon>
        <taxon>Pezizomycotina</taxon>
        <taxon>Sordariomycetes</taxon>
        <taxon>Sordariomycetidae</taxon>
        <taxon>Diaporthales</taxon>
        <taxon>Diaporthaceae</taxon>
        <taxon>Diaporthe</taxon>
        <taxon>Diaporthe eres species complex</taxon>
    </lineage>
</organism>
<dbReference type="Proteomes" id="UP001600888">
    <property type="component" value="Unassembled WGS sequence"/>
</dbReference>
<accession>A0ABR4ESE9</accession>
<feature type="compositionally biased region" description="Polar residues" evidence="1">
    <location>
        <begin position="35"/>
        <end position="51"/>
    </location>
</feature>
<sequence length="119" mass="12796">MSQCRFRLQPAPSASPAPASPAQPNSSSSSAQASFITRGTIHTSITSNPNTHRIPYGILTSSSFRQSSPRSAPTDVHSLQAQTVNLPTREPVQVDHEILSHPTTSATDYRRAASLSRNE</sequence>
<evidence type="ECO:0000313" key="3">
    <source>
        <dbReference type="Proteomes" id="UP001600888"/>
    </source>
</evidence>
<keyword evidence="3" id="KW-1185">Reference proteome</keyword>
<evidence type="ECO:0000256" key="1">
    <source>
        <dbReference type="SAM" id="MobiDB-lite"/>
    </source>
</evidence>